<gene>
    <name evidence="9" type="primary">sugB</name>
    <name evidence="9" type="ORF">NNJEOMEG_02231</name>
</gene>
<dbReference type="Gene3D" id="1.10.3720.10">
    <property type="entry name" value="MetI-like"/>
    <property type="match status" value="1"/>
</dbReference>
<evidence type="ECO:0000313" key="9">
    <source>
        <dbReference type="EMBL" id="GFK94387.1"/>
    </source>
</evidence>
<evidence type="ECO:0000259" key="8">
    <source>
        <dbReference type="PROSITE" id="PS50928"/>
    </source>
</evidence>
<protein>
    <submittedName>
        <fullName evidence="9">Trehalose transport system permease protein SugB</fullName>
    </submittedName>
</protein>
<evidence type="ECO:0000256" key="5">
    <source>
        <dbReference type="ARBA" id="ARBA00022989"/>
    </source>
</evidence>
<name>A0A6V8LXL4_9BACT</name>
<dbReference type="PANTHER" id="PTHR32243:SF18">
    <property type="entry name" value="INNER MEMBRANE ABC TRANSPORTER PERMEASE PROTEIN YCJP"/>
    <property type="match status" value="1"/>
</dbReference>
<dbReference type="EMBL" id="BLTE01000009">
    <property type="protein sequence ID" value="GFK94387.1"/>
    <property type="molecule type" value="Genomic_DNA"/>
</dbReference>
<evidence type="ECO:0000256" key="6">
    <source>
        <dbReference type="ARBA" id="ARBA00023136"/>
    </source>
</evidence>
<dbReference type="Proteomes" id="UP000494245">
    <property type="component" value="Unassembled WGS sequence"/>
</dbReference>
<evidence type="ECO:0000256" key="1">
    <source>
        <dbReference type="ARBA" id="ARBA00004651"/>
    </source>
</evidence>
<dbReference type="CDD" id="cd06261">
    <property type="entry name" value="TM_PBP2"/>
    <property type="match status" value="1"/>
</dbReference>
<dbReference type="AlphaFoldDB" id="A0A6V8LXL4"/>
<feature type="transmembrane region" description="Helical" evidence="7">
    <location>
        <begin position="237"/>
        <end position="258"/>
    </location>
</feature>
<accession>A0A6V8LXL4</accession>
<dbReference type="PROSITE" id="PS50928">
    <property type="entry name" value="ABC_TM1"/>
    <property type="match status" value="1"/>
</dbReference>
<feature type="transmembrane region" description="Helical" evidence="7">
    <location>
        <begin position="180"/>
        <end position="205"/>
    </location>
</feature>
<keyword evidence="4 7" id="KW-0812">Transmembrane</keyword>
<feature type="transmembrane region" description="Helical" evidence="7">
    <location>
        <begin position="12"/>
        <end position="33"/>
    </location>
</feature>
<evidence type="ECO:0000313" key="10">
    <source>
        <dbReference type="Proteomes" id="UP000494245"/>
    </source>
</evidence>
<proteinExistence type="inferred from homology"/>
<comment type="caution">
    <text evidence="9">The sequence shown here is derived from an EMBL/GenBank/DDBJ whole genome shotgun (WGS) entry which is preliminary data.</text>
</comment>
<keyword evidence="3" id="KW-1003">Cell membrane</keyword>
<organism evidence="9 10">
    <name type="scientific">Fundidesulfovibrio magnetotacticus</name>
    <dbReference type="NCBI Taxonomy" id="2730080"/>
    <lineage>
        <taxon>Bacteria</taxon>
        <taxon>Pseudomonadati</taxon>
        <taxon>Thermodesulfobacteriota</taxon>
        <taxon>Desulfovibrionia</taxon>
        <taxon>Desulfovibrionales</taxon>
        <taxon>Desulfovibrionaceae</taxon>
        <taxon>Fundidesulfovibrio</taxon>
    </lineage>
</organism>
<comment type="similarity">
    <text evidence="7">Belongs to the binding-protein-dependent transport system permease family.</text>
</comment>
<reference evidence="9 10" key="1">
    <citation type="submission" date="2020-04" db="EMBL/GenBank/DDBJ databases">
        <authorList>
            <consortium name="Desulfovibrio sp. FSS-1 genome sequencing consortium"/>
            <person name="Shimoshige H."/>
            <person name="Kobayashi H."/>
            <person name="Maekawa T."/>
        </authorList>
    </citation>
    <scope>NUCLEOTIDE SEQUENCE [LARGE SCALE GENOMIC DNA]</scope>
    <source>
        <strain evidence="9 10">SIID29052-01</strain>
    </source>
</reference>
<keyword evidence="6 7" id="KW-0472">Membrane</keyword>
<comment type="subcellular location">
    <subcellularLocation>
        <location evidence="1 7">Cell membrane</location>
        <topology evidence="1 7">Multi-pass membrane protein</topology>
    </subcellularLocation>
</comment>
<dbReference type="Pfam" id="PF00528">
    <property type="entry name" value="BPD_transp_1"/>
    <property type="match status" value="1"/>
</dbReference>
<dbReference type="SUPFAM" id="SSF161098">
    <property type="entry name" value="MetI-like"/>
    <property type="match status" value="1"/>
</dbReference>
<feature type="transmembrane region" description="Helical" evidence="7">
    <location>
        <begin position="138"/>
        <end position="159"/>
    </location>
</feature>
<reference evidence="9 10" key="2">
    <citation type="submission" date="2020-05" db="EMBL/GenBank/DDBJ databases">
        <title>Draft genome sequence of Desulfovibrio sp. strainFSS-1.</title>
        <authorList>
            <person name="Shimoshige H."/>
            <person name="Kobayashi H."/>
            <person name="Maekawa T."/>
        </authorList>
    </citation>
    <scope>NUCLEOTIDE SEQUENCE [LARGE SCALE GENOMIC DNA]</scope>
    <source>
        <strain evidence="9 10">SIID29052-01</strain>
    </source>
</reference>
<dbReference type="PANTHER" id="PTHR32243">
    <property type="entry name" value="MALTOSE TRANSPORT SYSTEM PERMEASE-RELATED"/>
    <property type="match status" value="1"/>
</dbReference>
<keyword evidence="2 7" id="KW-0813">Transport</keyword>
<feature type="transmembrane region" description="Helical" evidence="7">
    <location>
        <begin position="106"/>
        <end position="126"/>
    </location>
</feature>
<dbReference type="RefSeq" id="WP_173084408.1">
    <property type="nucleotide sequence ID" value="NZ_BLTE01000009.1"/>
</dbReference>
<feature type="domain" description="ABC transmembrane type-1" evidence="8">
    <location>
        <begin position="71"/>
        <end position="258"/>
    </location>
</feature>
<evidence type="ECO:0000256" key="3">
    <source>
        <dbReference type="ARBA" id="ARBA00022475"/>
    </source>
</evidence>
<evidence type="ECO:0000256" key="7">
    <source>
        <dbReference type="RuleBase" id="RU363032"/>
    </source>
</evidence>
<dbReference type="InterPro" id="IPR035906">
    <property type="entry name" value="MetI-like_sf"/>
</dbReference>
<keyword evidence="5 7" id="KW-1133">Transmembrane helix</keyword>
<evidence type="ECO:0000256" key="4">
    <source>
        <dbReference type="ARBA" id="ARBA00022692"/>
    </source>
</evidence>
<dbReference type="InterPro" id="IPR050901">
    <property type="entry name" value="BP-dep_ABC_trans_perm"/>
</dbReference>
<evidence type="ECO:0000256" key="2">
    <source>
        <dbReference type="ARBA" id="ARBA00022448"/>
    </source>
</evidence>
<dbReference type="InterPro" id="IPR000515">
    <property type="entry name" value="MetI-like"/>
</dbReference>
<feature type="transmembrane region" description="Helical" evidence="7">
    <location>
        <begin position="67"/>
        <end position="94"/>
    </location>
</feature>
<sequence length="273" mass="30273">MSVAVKRIKSVLFYSGAVALCAPPLFVFAWMIMTGLKTGSQNIAYPPEFFFTPTLENFRAVFQQHDFFHFLMNSVIIATLATGLSLVLGLPAAYSIAKYKQGRIGLIILLARMTPFVSYLLPWYIIFRSMGLIDTYTALTVTHLIITLPMVTWLMISFFESVPAELEDAAMIDGCTRLRTFLTIVLPLVRNGIATSAIMAFIFSWNQFLFSLILSGPRTKTVPVAVYNFISYGKIDWAGIGAAATLIVLPVSVFAFFVRKSIVQGLTMGAMKD</sequence>
<dbReference type="GO" id="GO:0005886">
    <property type="term" value="C:plasma membrane"/>
    <property type="evidence" value="ECO:0007669"/>
    <property type="project" value="UniProtKB-SubCell"/>
</dbReference>
<dbReference type="GO" id="GO:0055085">
    <property type="term" value="P:transmembrane transport"/>
    <property type="evidence" value="ECO:0007669"/>
    <property type="project" value="InterPro"/>
</dbReference>
<keyword evidence="10" id="KW-1185">Reference proteome</keyword>